<feature type="domain" description="Ig-like" evidence="4">
    <location>
        <begin position="23"/>
        <end position="118"/>
    </location>
</feature>
<dbReference type="FunFam" id="2.60.120.920:FF:000004">
    <property type="entry name" value="Butyrophilin subfamily 1 member A1"/>
    <property type="match status" value="1"/>
</dbReference>
<dbReference type="CDD" id="cd13733">
    <property type="entry name" value="SPRY_PRY_C-I_1"/>
    <property type="match status" value="1"/>
</dbReference>
<dbReference type="Gene3D" id="2.60.120.920">
    <property type="match status" value="1"/>
</dbReference>
<dbReference type="SMART" id="SM00409">
    <property type="entry name" value="IG"/>
    <property type="match status" value="1"/>
</dbReference>
<dbReference type="SMART" id="SM00406">
    <property type="entry name" value="IGv"/>
    <property type="match status" value="1"/>
</dbReference>
<feature type="chain" id="PRO_5044258064" description="Ig-like domain-containing protein" evidence="2">
    <location>
        <begin position="27"/>
        <end position="363"/>
    </location>
</feature>
<dbReference type="InterPro" id="IPR003877">
    <property type="entry name" value="SPRY_dom"/>
</dbReference>
<comment type="similarity">
    <text evidence="1">Belongs to the immunoglobulin superfamily. BTN/MOG family.</text>
</comment>
<dbReference type="AlphaFoldDB" id="A0AAZ1Y098"/>
<dbReference type="InterPro" id="IPR003599">
    <property type="entry name" value="Ig_sub"/>
</dbReference>
<evidence type="ECO:0000256" key="1">
    <source>
        <dbReference type="ARBA" id="ARBA00007591"/>
    </source>
</evidence>
<dbReference type="Pfam" id="PF00622">
    <property type="entry name" value="SPRY"/>
    <property type="match status" value="1"/>
</dbReference>
<reference evidence="6" key="1">
    <citation type="submission" date="2020-03" db="EMBL/GenBank/DDBJ databases">
        <title>Evolution of repeat sequences and sex chromosomes of tilapia species revealed by chromosome-level genomes.</title>
        <authorList>
            <person name="Xu L."/>
            <person name="Tao W."/>
            <person name="Wang D."/>
            <person name="Zhou Q."/>
        </authorList>
    </citation>
    <scope>NUCLEOTIDE SEQUENCE [LARGE SCALE GENOMIC DNA]</scope>
    <source>
        <strain evidence="6">Israel</strain>
    </source>
</reference>
<evidence type="ECO:0000313" key="5">
    <source>
        <dbReference type="Ensembl" id="ENSOABP00000073284.1"/>
    </source>
</evidence>
<dbReference type="Pfam" id="PF07686">
    <property type="entry name" value="V-set"/>
    <property type="match status" value="1"/>
</dbReference>
<dbReference type="InterPro" id="IPR003879">
    <property type="entry name" value="Butyrophylin_SPRY"/>
</dbReference>
<evidence type="ECO:0000256" key="2">
    <source>
        <dbReference type="SAM" id="SignalP"/>
    </source>
</evidence>
<reference evidence="5" key="2">
    <citation type="submission" date="2025-08" db="UniProtKB">
        <authorList>
            <consortium name="Ensembl"/>
        </authorList>
    </citation>
    <scope>IDENTIFICATION</scope>
</reference>
<dbReference type="SUPFAM" id="SSF48726">
    <property type="entry name" value="Immunoglobulin"/>
    <property type="match status" value="1"/>
</dbReference>
<dbReference type="InterPro" id="IPR036179">
    <property type="entry name" value="Ig-like_dom_sf"/>
</dbReference>
<dbReference type="InterPro" id="IPR007110">
    <property type="entry name" value="Ig-like_dom"/>
</dbReference>
<dbReference type="InterPro" id="IPR001870">
    <property type="entry name" value="B30.2/SPRY"/>
</dbReference>
<dbReference type="InterPro" id="IPR043136">
    <property type="entry name" value="B30.2/SPRY_sf"/>
</dbReference>
<protein>
    <recommendedName>
        <fullName evidence="7">Ig-like domain-containing protein</fullName>
    </recommendedName>
</protein>
<reference evidence="5" key="3">
    <citation type="submission" date="2025-09" db="UniProtKB">
        <authorList>
            <consortium name="Ensembl"/>
        </authorList>
    </citation>
    <scope>IDENTIFICATION</scope>
</reference>
<dbReference type="InterPro" id="IPR050143">
    <property type="entry name" value="TRIM/RBCC"/>
</dbReference>
<dbReference type="InterPro" id="IPR013320">
    <property type="entry name" value="ConA-like_dom_sf"/>
</dbReference>
<dbReference type="Pfam" id="PF13765">
    <property type="entry name" value="PRY"/>
    <property type="match status" value="1"/>
</dbReference>
<organism evidence="5 6">
    <name type="scientific">Oreochromis aureus</name>
    <name type="common">Israeli tilapia</name>
    <name type="synonym">Chromis aureus</name>
    <dbReference type="NCBI Taxonomy" id="47969"/>
    <lineage>
        <taxon>Eukaryota</taxon>
        <taxon>Metazoa</taxon>
        <taxon>Chordata</taxon>
        <taxon>Craniata</taxon>
        <taxon>Vertebrata</taxon>
        <taxon>Euteleostomi</taxon>
        <taxon>Actinopterygii</taxon>
        <taxon>Neopterygii</taxon>
        <taxon>Teleostei</taxon>
        <taxon>Neoteleostei</taxon>
        <taxon>Acanthomorphata</taxon>
        <taxon>Ovalentaria</taxon>
        <taxon>Cichlomorphae</taxon>
        <taxon>Cichliformes</taxon>
        <taxon>Cichlidae</taxon>
        <taxon>African cichlids</taxon>
        <taxon>Pseudocrenilabrinae</taxon>
        <taxon>Oreochromini</taxon>
        <taxon>Oreochromis</taxon>
    </lineage>
</organism>
<dbReference type="InterPro" id="IPR006574">
    <property type="entry name" value="PRY"/>
</dbReference>
<accession>A0AAZ1Y098</accession>
<dbReference type="InterPro" id="IPR013783">
    <property type="entry name" value="Ig-like_fold"/>
</dbReference>
<dbReference type="InterPro" id="IPR013106">
    <property type="entry name" value="Ig_V-set"/>
</dbReference>
<evidence type="ECO:0000313" key="6">
    <source>
        <dbReference type="Proteomes" id="UP000472276"/>
    </source>
</evidence>
<dbReference type="SUPFAM" id="SSF49899">
    <property type="entry name" value="Concanavalin A-like lectins/glucanases"/>
    <property type="match status" value="1"/>
</dbReference>
<dbReference type="SMART" id="SM00589">
    <property type="entry name" value="PRY"/>
    <property type="match status" value="1"/>
</dbReference>
<dbReference type="PROSITE" id="PS50835">
    <property type="entry name" value="IG_LIKE"/>
    <property type="match status" value="1"/>
</dbReference>
<dbReference type="Proteomes" id="UP000472276">
    <property type="component" value="Unassembled WGS sequence"/>
</dbReference>
<feature type="domain" description="B30.2/SPRY" evidence="3">
    <location>
        <begin position="178"/>
        <end position="363"/>
    </location>
</feature>
<dbReference type="SMART" id="SM00449">
    <property type="entry name" value="SPRY"/>
    <property type="match status" value="1"/>
</dbReference>
<dbReference type="PROSITE" id="PS50188">
    <property type="entry name" value="B302_SPRY"/>
    <property type="match status" value="1"/>
</dbReference>
<proteinExistence type="inferred from homology"/>
<dbReference type="Ensembl" id="ENSOABT00000081222.1">
    <property type="protein sequence ID" value="ENSOABP00000073284.1"/>
    <property type="gene ID" value="ENSOABG00000027801.1"/>
</dbReference>
<sequence>MVDFFTFLYLTVFNLIFPKIIPAESGQNVTLTCRAANNNTIVVEWSRADLDEYVLLYRDEGSVLEEQHPSFKNRVDLQDRQMKDGDVSLILKDVMINDTGTYECRVIQGGPSHQKTVIKNKPICIIYFHVVPQGDLLCVSTCDTHLQHNRTEVRVHPPSYEGTVVRAVAQLEETLWKPMKKKLFKAELKRVQQYEVDVTLDPDTANPALILCDDRKQVYHSDVKKKLPDNSERFSQCVCVLGEQSFSSGRFYFEVEVKGKTEWDLGVARKSIDRKANIILSPQNGFWTVLLRNGNEYKAFGVFVDYEEGLVSFYDVNAAALIYSFTGCSFTHKLHPYFGPSLNHGGNNSAPLIICPVNQPIND</sequence>
<name>A0AAZ1Y098_OREAU</name>
<evidence type="ECO:0000259" key="4">
    <source>
        <dbReference type="PROSITE" id="PS50835"/>
    </source>
</evidence>
<dbReference type="PANTHER" id="PTHR24103">
    <property type="entry name" value="E3 UBIQUITIN-PROTEIN LIGASE TRIM"/>
    <property type="match status" value="1"/>
</dbReference>
<feature type="signal peptide" evidence="2">
    <location>
        <begin position="1"/>
        <end position="26"/>
    </location>
</feature>
<evidence type="ECO:0008006" key="7">
    <source>
        <dbReference type="Google" id="ProtNLM"/>
    </source>
</evidence>
<evidence type="ECO:0000259" key="3">
    <source>
        <dbReference type="PROSITE" id="PS50188"/>
    </source>
</evidence>
<dbReference type="Gene3D" id="2.60.40.10">
    <property type="entry name" value="Immunoglobulins"/>
    <property type="match status" value="1"/>
</dbReference>
<dbReference type="PRINTS" id="PR01407">
    <property type="entry name" value="BUTYPHLNCDUF"/>
</dbReference>
<keyword evidence="2" id="KW-0732">Signal</keyword>
<keyword evidence="6" id="KW-1185">Reference proteome</keyword>